<feature type="domain" description="10TM putative phosphate transporter extracellular tail" evidence="10">
    <location>
        <begin position="970"/>
        <end position="1041"/>
    </location>
</feature>
<keyword evidence="4 8" id="KW-0812">Transmembrane</keyword>
<feature type="transmembrane region" description="Helical" evidence="8">
    <location>
        <begin position="700"/>
        <end position="721"/>
    </location>
</feature>
<reference evidence="13" key="1">
    <citation type="submission" date="2022-07" db="EMBL/GenBank/DDBJ databases">
        <title>Genome Sequence of Physisporinus lineatus.</title>
        <authorList>
            <person name="Buettner E."/>
        </authorList>
    </citation>
    <scope>NUCLEOTIDE SEQUENCE</scope>
    <source>
        <strain evidence="13">VT162</strain>
    </source>
</reference>
<keyword evidence="5 8" id="KW-1133">Transmembrane helix</keyword>
<evidence type="ECO:0000259" key="9">
    <source>
        <dbReference type="Pfam" id="PF02714"/>
    </source>
</evidence>
<gene>
    <name evidence="13" type="ORF">NLI96_g646</name>
</gene>
<dbReference type="InterPro" id="IPR022257">
    <property type="entry name" value="PHM7_ext"/>
</dbReference>
<feature type="compositionally biased region" description="Basic and acidic residues" evidence="7">
    <location>
        <begin position="904"/>
        <end position="931"/>
    </location>
</feature>
<comment type="subcellular location">
    <subcellularLocation>
        <location evidence="1">Membrane</location>
        <topology evidence="1">Multi-pass membrane protein</topology>
    </subcellularLocation>
</comment>
<dbReference type="PANTHER" id="PTHR13018">
    <property type="entry name" value="PROBABLE MEMBRANE PROTEIN DUF221-RELATED"/>
    <property type="match status" value="1"/>
</dbReference>
<evidence type="ECO:0008006" key="15">
    <source>
        <dbReference type="Google" id="ProtNLM"/>
    </source>
</evidence>
<feature type="region of interest" description="Disordered" evidence="7">
    <location>
        <begin position="854"/>
        <end position="985"/>
    </location>
</feature>
<feature type="region of interest" description="Disordered" evidence="7">
    <location>
        <begin position="1027"/>
        <end position="1050"/>
    </location>
</feature>
<dbReference type="InterPro" id="IPR027815">
    <property type="entry name" value="CSC1/OSCA1-like_cyt"/>
</dbReference>
<evidence type="ECO:0000259" key="11">
    <source>
        <dbReference type="Pfam" id="PF13967"/>
    </source>
</evidence>
<dbReference type="InterPro" id="IPR045122">
    <property type="entry name" value="Csc1-like"/>
</dbReference>
<keyword evidence="6 8" id="KW-0472">Membrane</keyword>
<dbReference type="Pfam" id="PF12621">
    <property type="entry name" value="PHM7_ext"/>
    <property type="match status" value="1"/>
</dbReference>
<feature type="transmembrane region" description="Helical" evidence="8">
    <location>
        <begin position="486"/>
        <end position="506"/>
    </location>
</feature>
<feature type="transmembrane region" description="Helical" evidence="8">
    <location>
        <begin position="17"/>
        <end position="38"/>
    </location>
</feature>
<feature type="transmembrane region" description="Helical" evidence="8">
    <location>
        <begin position="764"/>
        <end position="787"/>
    </location>
</feature>
<dbReference type="Proteomes" id="UP001212997">
    <property type="component" value="Unassembled WGS sequence"/>
</dbReference>
<evidence type="ECO:0000256" key="5">
    <source>
        <dbReference type="ARBA" id="ARBA00022989"/>
    </source>
</evidence>
<protein>
    <recommendedName>
        <fullName evidence="15">DUF221-domain-containing protein</fullName>
    </recommendedName>
</protein>
<dbReference type="PANTHER" id="PTHR13018:SF143">
    <property type="entry name" value="CSC1_OSCA1-LIKE 7TM REGION DOMAIN-CONTAINING PROTEIN"/>
    <property type="match status" value="1"/>
</dbReference>
<proteinExistence type="inferred from homology"/>
<dbReference type="Pfam" id="PF02714">
    <property type="entry name" value="RSN1_7TM"/>
    <property type="match status" value="1"/>
</dbReference>
<feature type="transmembrane region" description="Helical" evidence="8">
    <location>
        <begin position="671"/>
        <end position="694"/>
    </location>
</feature>
<evidence type="ECO:0000313" key="14">
    <source>
        <dbReference type="Proteomes" id="UP001212997"/>
    </source>
</evidence>
<keyword evidence="14" id="KW-1185">Reference proteome</keyword>
<keyword evidence="3" id="KW-0813">Transport</keyword>
<evidence type="ECO:0000256" key="6">
    <source>
        <dbReference type="ARBA" id="ARBA00023136"/>
    </source>
</evidence>
<evidence type="ECO:0000256" key="3">
    <source>
        <dbReference type="ARBA" id="ARBA00022448"/>
    </source>
</evidence>
<evidence type="ECO:0000256" key="4">
    <source>
        <dbReference type="ARBA" id="ARBA00022692"/>
    </source>
</evidence>
<name>A0AAD5YJ35_9APHY</name>
<dbReference type="GO" id="GO:0005227">
    <property type="term" value="F:calcium-activated cation channel activity"/>
    <property type="evidence" value="ECO:0007669"/>
    <property type="project" value="InterPro"/>
</dbReference>
<sequence>MSEVSSTQTQGLDSQTFLTALVTNAAILAIELIAFIFLKHRLSRIYEPRAYLPPPEKRAIDLPPGPWKWLLAIFAVPTADVLHKNGVDAYMFLRFLRLLIIVFSVLTALTWLILLPVDTVGFDTPNFEDGLARLSWGNRLHINPSALQITLMDPCSDFRPTPVFTLWIIRKELFHFAEMRQAFLISKSHSHLAQARTVLITTIPEEMCNEKELRLWASFVPGGIQNIWIYRDTTQLNKEHQSRLDACNKLEAAAAKLIRRVVIAKEKQDKLDAKAKKKAERSRTSHWRLSRAKPADQGLELQEKNTRTDNGDSFGNDQDRSHSTDTTRPLRPRRQQTLDLEEGNIPTSDGSPKPNDTSGANEQEPNDPRALLERFVPEKKRPHHRLGFLGLWGKKVDTIDWCKEEIARLNKEIDELRSNLGETKPMGSAFIQCNLQLGAHVLAQCVSFHKPLMMTERYIEVAPKDVIWDNIDDGAYETRFRYVTSWMATLGLIILWFVPVAFVGSLSNVSALCEKVSWLCWIRDAPTPIPGIIQGVLPPLFLAILFAILPLILTGLAWYENIPRWSTLYMSVYKRYFLFLVIHGFLVVTLSSGITATATAIISDPTRTVSKLASQLPNASIFFLTWTITQGLSGAGSALLQVGTLLMHFVKKWFLGRTPRQAYSVTFLMPKANFGTVLPSLSLLATIALAYSVLSPVINGLAMLAFILFFFSWKFLLTWVFDQPDEGETGGLYFPLAINFLFVGLYIEQFCLAALFFLKIADGIGFIIQGVFMLVLMGLTVIAQILFQRMFEPITTFLPMSLATKSLQERWEEQRKKRHLPKEPEDDDGDLDLFSRRRIRSVVRRRIHAPVQKLTKHVEKQVAKTIMPSEKKKKNGKDEDDPVVTEKAVQFEDEQPRGKSSAHSLHENVPEQGSQKEKRERVERDNDDHCSCRSGRSRASSLSSLSSSSSDASQPPLPSSDLPPSTLVNEDEEDIDKDFDEFGFDHPSTYTAQPWIWIPKDELGLSEMFVRDLQAAGVEASNVGATMDKKGSVEVQRNPPDEEWVGGHDA</sequence>
<feature type="domain" description="CSC1/OSCA1-like cytosolic" evidence="12">
    <location>
        <begin position="195"/>
        <end position="470"/>
    </location>
</feature>
<feature type="region of interest" description="Disordered" evidence="7">
    <location>
        <begin position="269"/>
        <end position="368"/>
    </location>
</feature>
<dbReference type="Pfam" id="PF13967">
    <property type="entry name" value="RSN1_TM"/>
    <property type="match status" value="1"/>
</dbReference>
<feature type="domain" description="CSC1/OSCA1-like N-terminal transmembrane" evidence="11">
    <location>
        <begin position="17"/>
        <end position="138"/>
    </location>
</feature>
<feature type="transmembrane region" description="Helical" evidence="8">
    <location>
        <begin position="580"/>
        <end position="603"/>
    </location>
</feature>
<dbReference type="GO" id="GO:0005886">
    <property type="term" value="C:plasma membrane"/>
    <property type="evidence" value="ECO:0007669"/>
    <property type="project" value="TreeGrafter"/>
</dbReference>
<evidence type="ECO:0000313" key="13">
    <source>
        <dbReference type="EMBL" id="KAJ3491507.1"/>
    </source>
</evidence>
<accession>A0AAD5YJ35</accession>
<comment type="caution">
    <text evidence="13">The sequence shown here is derived from an EMBL/GenBank/DDBJ whole genome shotgun (WGS) entry which is preliminary data.</text>
</comment>
<dbReference type="Pfam" id="PF14703">
    <property type="entry name" value="PHM7_cyt"/>
    <property type="match status" value="1"/>
</dbReference>
<feature type="compositionally biased region" description="Polar residues" evidence="7">
    <location>
        <begin position="345"/>
        <end position="363"/>
    </location>
</feature>
<feature type="compositionally biased region" description="Basic and acidic residues" evidence="7">
    <location>
        <begin position="301"/>
        <end position="310"/>
    </location>
</feature>
<feature type="compositionally biased region" description="Low complexity" evidence="7">
    <location>
        <begin position="937"/>
        <end position="965"/>
    </location>
</feature>
<evidence type="ECO:0000256" key="7">
    <source>
        <dbReference type="SAM" id="MobiDB-lite"/>
    </source>
</evidence>
<evidence type="ECO:0000256" key="2">
    <source>
        <dbReference type="ARBA" id="ARBA00007779"/>
    </source>
</evidence>
<feature type="compositionally biased region" description="Acidic residues" evidence="7">
    <location>
        <begin position="969"/>
        <end position="982"/>
    </location>
</feature>
<feature type="transmembrane region" description="Helical" evidence="8">
    <location>
        <begin position="623"/>
        <end position="650"/>
    </location>
</feature>
<evidence type="ECO:0000256" key="1">
    <source>
        <dbReference type="ARBA" id="ARBA00004141"/>
    </source>
</evidence>
<evidence type="ECO:0000259" key="12">
    <source>
        <dbReference type="Pfam" id="PF14703"/>
    </source>
</evidence>
<dbReference type="AlphaFoldDB" id="A0AAD5YJ35"/>
<feature type="compositionally biased region" description="Basic residues" evidence="7">
    <location>
        <begin position="275"/>
        <end position="291"/>
    </location>
</feature>
<comment type="similarity">
    <text evidence="2">Belongs to the CSC1 (TC 1.A.17) family.</text>
</comment>
<feature type="transmembrane region" description="Helical" evidence="8">
    <location>
        <begin position="733"/>
        <end position="758"/>
    </location>
</feature>
<dbReference type="InterPro" id="IPR032880">
    <property type="entry name" value="CSC1/OSCA1-like_N"/>
</dbReference>
<dbReference type="EMBL" id="JANAWD010000011">
    <property type="protein sequence ID" value="KAJ3491507.1"/>
    <property type="molecule type" value="Genomic_DNA"/>
</dbReference>
<evidence type="ECO:0000256" key="8">
    <source>
        <dbReference type="SAM" id="Phobius"/>
    </source>
</evidence>
<feature type="transmembrane region" description="Helical" evidence="8">
    <location>
        <begin position="540"/>
        <end position="559"/>
    </location>
</feature>
<organism evidence="13 14">
    <name type="scientific">Meripilus lineatus</name>
    <dbReference type="NCBI Taxonomy" id="2056292"/>
    <lineage>
        <taxon>Eukaryota</taxon>
        <taxon>Fungi</taxon>
        <taxon>Dikarya</taxon>
        <taxon>Basidiomycota</taxon>
        <taxon>Agaricomycotina</taxon>
        <taxon>Agaricomycetes</taxon>
        <taxon>Polyporales</taxon>
        <taxon>Meripilaceae</taxon>
        <taxon>Meripilus</taxon>
    </lineage>
</organism>
<feature type="domain" description="CSC1/OSCA1-like 7TM region" evidence="9">
    <location>
        <begin position="483"/>
        <end position="756"/>
    </location>
</feature>
<feature type="transmembrane region" description="Helical" evidence="8">
    <location>
        <begin position="95"/>
        <end position="115"/>
    </location>
</feature>
<dbReference type="InterPro" id="IPR003864">
    <property type="entry name" value="CSC1/OSCA1-like_7TM"/>
</dbReference>
<evidence type="ECO:0000259" key="10">
    <source>
        <dbReference type="Pfam" id="PF12621"/>
    </source>
</evidence>